<evidence type="ECO:0000256" key="2">
    <source>
        <dbReference type="ARBA" id="ARBA00006278"/>
    </source>
</evidence>
<feature type="transmembrane region" description="Helical" evidence="12">
    <location>
        <begin position="413"/>
        <end position="429"/>
    </location>
</feature>
<keyword evidence="8" id="KW-0406">Ion transport</keyword>
<dbReference type="AlphaFoldDB" id="A0A2J6TSZ0"/>
<dbReference type="InterPro" id="IPR051410">
    <property type="entry name" value="Ferric/Cupric_Reductase"/>
</dbReference>
<reference evidence="15 16" key="1">
    <citation type="submission" date="2016-04" db="EMBL/GenBank/DDBJ databases">
        <title>A degradative enzymes factory behind the ericoid mycorrhizal symbiosis.</title>
        <authorList>
            <consortium name="DOE Joint Genome Institute"/>
            <person name="Martino E."/>
            <person name="Morin E."/>
            <person name="Grelet G."/>
            <person name="Kuo A."/>
            <person name="Kohler A."/>
            <person name="Daghino S."/>
            <person name="Barry K."/>
            <person name="Choi C."/>
            <person name="Cichocki N."/>
            <person name="Clum A."/>
            <person name="Copeland A."/>
            <person name="Hainaut M."/>
            <person name="Haridas S."/>
            <person name="Labutti K."/>
            <person name="Lindquist E."/>
            <person name="Lipzen A."/>
            <person name="Khouja H.-R."/>
            <person name="Murat C."/>
            <person name="Ohm R."/>
            <person name="Olson A."/>
            <person name="Spatafora J."/>
            <person name="Veneault-Fourrey C."/>
            <person name="Henrissat B."/>
            <person name="Grigoriev I."/>
            <person name="Martin F."/>
            <person name="Perotto S."/>
        </authorList>
    </citation>
    <scope>NUCLEOTIDE SEQUENCE [LARGE SCALE GENOMIC DNA]</scope>
    <source>
        <strain evidence="15 16">E</strain>
    </source>
</reference>
<feature type="region of interest" description="Disordered" evidence="11">
    <location>
        <begin position="511"/>
        <end position="540"/>
    </location>
</feature>
<proteinExistence type="inferred from homology"/>
<keyword evidence="4 12" id="KW-0812">Transmembrane</keyword>
<protein>
    <recommendedName>
        <fullName evidence="14">FAD-binding FR-type domain-containing protein</fullName>
    </recommendedName>
</protein>
<feature type="signal peptide" evidence="13">
    <location>
        <begin position="1"/>
        <end position="19"/>
    </location>
</feature>
<feature type="transmembrane region" description="Helical" evidence="12">
    <location>
        <begin position="619"/>
        <end position="639"/>
    </location>
</feature>
<sequence>MFSKSLLLVFVLFASSINAGDIGVVGLGRTIFQPLCCYACLSSFWSLQLSCTEAQRETQDRGSDPFCHSTNTAYLSSLAYCMQVKCGADNVSSSETEQCWARVAGDGVSVGSLESNLPSIVPTVTLPYDAGALDQTSLVNEQYYEDSRKTIQGYVKQESAHALYGTILVAVVIGFCFCLGLHRLINYALPHRCLPRPISSFFSKYIYLPALVGSMHLRKFPGNIGYVPSRTLTLLVLCYIALNAVLCAINYPTLTPDTWYISSKKQHTSLIADRLGVLCYANIALTIMFSGRNTPLLWITGCSRSDIITFHRWVARVTAIEGVVHVVLYWNGTNSSGYNMFTLAAGIHTVNYNPSYWTWGIIAVIAMGFMVAVFSMLPLRTKAYEIFLFIHIAFAITILVGLWYHVVWRYHKAYGYEVWLYIAFAFWGFDRISRSLRMILLNWKSWILPSHPSAILELLPGDDFIKVTVFPSLIWNFSAGQHCYLYFPTLTTNPFQSHPFSVASWKNCSTPQPQTSANETSSSSLTPENPPPALPLHSTHNSTEPIIELQDIPLTTTPPNRTSSLPPKPSISFILRPEHGVTRNLHTRLLKSRKAKTAVIIEGPYGSAPSTKFRNADTILAIAGGIGITSILGYLQLYLSELEKGSKRRPSRFILFWTAREESLIAAVSSQMGDVEELNAKGVEVRVVCTGIGDGERVDVQELVRGEVLGEGGEGRKVCVVSCGPGALADGARKSVVGVVGKKGVSVDLIEEAFCW</sequence>
<feature type="transmembrane region" description="Helical" evidence="12">
    <location>
        <begin position="232"/>
        <end position="251"/>
    </location>
</feature>
<dbReference type="PANTHER" id="PTHR32361">
    <property type="entry name" value="FERRIC/CUPRIC REDUCTASE TRANSMEMBRANE COMPONENT"/>
    <property type="match status" value="1"/>
</dbReference>
<evidence type="ECO:0000259" key="14">
    <source>
        <dbReference type="PROSITE" id="PS51384"/>
    </source>
</evidence>
<dbReference type="Pfam" id="PF08022">
    <property type="entry name" value="FAD_binding_8"/>
    <property type="match status" value="1"/>
</dbReference>
<evidence type="ECO:0000256" key="5">
    <source>
        <dbReference type="ARBA" id="ARBA00022982"/>
    </source>
</evidence>
<dbReference type="OrthoDB" id="167398at2759"/>
<keyword evidence="13" id="KW-0732">Signal</keyword>
<evidence type="ECO:0000256" key="9">
    <source>
        <dbReference type="ARBA" id="ARBA00023136"/>
    </source>
</evidence>
<keyword evidence="16" id="KW-1185">Reference proteome</keyword>
<accession>A0A2J6TSZ0</accession>
<evidence type="ECO:0000256" key="13">
    <source>
        <dbReference type="SAM" id="SignalP"/>
    </source>
</evidence>
<evidence type="ECO:0000313" key="15">
    <source>
        <dbReference type="EMBL" id="PMD66141.1"/>
    </source>
</evidence>
<keyword evidence="7" id="KW-0560">Oxidoreductase</keyword>
<dbReference type="InterPro" id="IPR017927">
    <property type="entry name" value="FAD-bd_FR_type"/>
</dbReference>
<dbReference type="InterPro" id="IPR013121">
    <property type="entry name" value="Fe_red_NAD-bd_6"/>
</dbReference>
<evidence type="ECO:0000256" key="11">
    <source>
        <dbReference type="SAM" id="MobiDB-lite"/>
    </source>
</evidence>
<dbReference type="SFLD" id="SFLDS00052">
    <property type="entry name" value="Ferric_Reductase_Domain"/>
    <property type="match status" value="1"/>
</dbReference>
<evidence type="ECO:0000256" key="7">
    <source>
        <dbReference type="ARBA" id="ARBA00023002"/>
    </source>
</evidence>
<feature type="compositionally biased region" description="Polar residues" evidence="11">
    <location>
        <begin position="511"/>
        <end position="527"/>
    </location>
</feature>
<keyword evidence="3" id="KW-0813">Transport</keyword>
<dbReference type="InterPro" id="IPR013112">
    <property type="entry name" value="FAD-bd_8"/>
</dbReference>
<dbReference type="Gene3D" id="3.40.50.80">
    <property type="entry name" value="Nucleotide-binding domain of ferredoxin-NADP reductase (FNR) module"/>
    <property type="match status" value="1"/>
</dbReference>
<dbReference type="SFLD" id="SFLDG01168">
    <property type="entry name" value="Ferric_reductase_subgroup_(FRE"/>
    <property type="match status" value="1"/>
</dbReference>
<feature type="transmembrane region" description="Helical" evidence="12">
    <location>
        <begin position="356"/>
        <end position="379"/>
    </location>
</feature>
<keyword evidence="6 12" id="KW-1133">Transmembrane helix</keyword>
<dbReference type="InterPro" id="IPR013130">
    <property type="entry name" value="Fe3_Rdtase_TM_dom"/>
</dbReference>
<dbReference type="PROSITE" id="PS51384">
    <property type="entry name" value="FAD_FR"/>
    <property type="match status" value="1"/>
</dbReference>
<organism evidence="15 16">
    <name type="scientific">Hyaloscypha bicolor E</name>
    <dbReference type="NCBI Taxonomy" id="1095630"/>
    <lineage>
        <taxon>Eukaryota</taxon>
        <taxon>Fungi</taxon>
        <taxon>Dikarya</taxon>
        <taxon>Ascomycota</taxon>
        <taxon>Pezizomycotina</taxon>
        <taxon>Leotiomycetes</taxon>
        <taxon>Helotiales</taxon>
        <taxon>Hyaloscyphaceae</taxon>
        <taxon>Hyaloscypha</taxon>
        <taxon>Hyaloscypha bicolor</taxon>
    </lineage>
</organism>
<dbReference type="InterPro" id="IPR039261">
    <property type="entry name" value="FNR_nucleotide-bd"/>
</dbReference>
<evidence type="ECO:0000256" key="1">
    <source>
        <dbReference type="ARBA" id="ARBA00004141"/>
    </source>
</evidence>
<dbReference type="Pfam" id="PF08030">
    <property type="entry name" value="NAD_binding_6"/>
    <property type="match status" value="1"/>
</dbReference>
<evidence type="ECO:0000313" key="16">
    <source>
        <dbReference type="Proteomes" id="UP000235371"/>
    </source>
</evidence>
<dbReference type="STRING" id="1095630.A0A2J6TSZ0"/>
<evidence type="ECO:0000256" key="3">
    <source>
        <dbReference type="ARBA" id="ARBA00022448"/>
    </source>
</evidence>
<dbReference type="Proteomes" id="UP000235371">
    <property type="component" value="Unassembled WGS sequence"/>
</dbReference>
<dbReference type="GO" id="GO:0006826">
    <property type="term" value="P:iron ion transport"/>
    <property type="evidence" value="ECO:0007669"/>
    <property type="project" value="TreeGrafter"/>
</dbReference>
<keyword evidence="9 12" id="KW-0472">Membrane</keyword>
<name>A0A2J6TSZ0_9HELO</name>
<evidence type="ECO:0000256" key="6">
    <source>
        <dbReference type="ARBA" id="ARBA00022989"/>
    </source>
</evidence>
<evidence type="ECO:0000256" key="8">
    <source>
        <dbReference type="ARBA" id="ARBA00023065"/>
    </source>
</evidence>
<keyword evidence="10" id="KW-0325">Glycoprotein</keyword>
<feature type="transmembrane region" description="Helical" evidence="12">
    <location>
        <begin position="193"/>
        <end position="212"/>
    </location>
</feature>
<dbReference type="CDD" id="cd06186">
    <property type="entry name" value="NOX_Duox_like_FAD_NADP"/>
    <property type="match status" value="1"/>
</dbReference>
<dbReference type="RefSeq" id="XP_024743045.1">
    <property type="nucleotide sequence ID" value="XM_024879196.1"/>
</dbReference>
<keyword evidence="5" id="KW-0249">Electron transport</keyword>
<evidence type="ECO:0000256" key="4">
    <source>
        <dbReference type="ARBA" id="ARBA00022692"/>
    </source>
</evidence>
<dbReference type="GeneID" id="36587273"/>
<dbReference type="Pfam" id="PF01794">
    <property type="entry name" value="Ferric_reduct"/>
    <property type="match status" value="1"/>
</dbReference>
<dbReference type="InParanoid" id="A0A2J6TSZ0"/>
<feature type="domain" description="FAD-binding FR-type" evidence="14">
    <location>
        <begin position="425"/>
        <end position="611"/>
    </location>
</feature>
<feature type="chain" id="PRO_5014410380" description="FAD-binding FR-type domain-containing protein" evidence="13">
    <location>
        <begin position="20"/>
        <end position="756"/>
    </location>
</feature>
<dbReference type="GO" id="GO:0015677">
    <property type="term" value="P:copper ion import"/>
    <property type="evidence" value="ECO:0007669"/>
    <property type="project" value="TreeGrafter"/>
</dbReference>
<dbReference type="GO" id="GO:0006879">
    <property type="term" value="P:intracellular iron ion homeostasis"/>
    <property type="evidence" value="ECO:0007669"/>
    <property type="project" value="TreeGrafter"/>
</dbReference>
<evidence type="ECO:0000256" key="10">
    <source>
        <dbReference type="ARBA" id="ARBA00023180"/>
    </source>
</evidence>
<dbReference type="PANTHER" id="PTHR32361:SF9">
    <property type="entry name" value="FERRIC REDUCTASE TRANSMEMBRANE COMPONENT 3-RELATED"/>
    <property type="match status" value="1"/>
</dbReference>
<gene>
    <name evidence="15" type="ORF">K444DRAFT_607572</name>
</gene>
<comment type="subcellular location">
    <subcellularLocation>
        <location evidence="1">Membrane</location>
        <topology evidence="1">Multi-pass membrane protein</topology>
    </subcellularLocation>
</comment>
<dbReference type="GO" id="GO:0000293">
    <property type="term" value="F:ferric-chelate reductase activity"/>
    <property type="evidence" value="ECO:0007669"/>
    <property type="project" value="UniProtKB-ARBA"/>
</dbReference>
<dbReference type="FunCoup" id="A0A2J6TSZ0">
    <property type="interactions" value="388"/>
</dbReference>
<feature type="transmembrane region" description="Helical" evidence="12">
    <location>
        <begin position="271"/>
        <end position="289"/>
    </location>
</feature>
<dbReference type="GO" id="GO:0005886">
    <property type="term" value="C:plasma membrane"/>
    <property type="evidence" value="ECO:0007669"/>
    <property type="project" value="TreeGrafter"/>
</dbReference>
<dbReference type="EMBL" id="KZ613745">
    <property type="protein sequence ID" value="PMD66141.1"/>
    <property type="molecule type" value="Genomic_DNA"/>
</dbReference>
<evidence type="ECO:0000256" key="12">
    <source>
        <dbReference type="SAM" id="Phobius"/>
    </source>
</evidence>
<feature type="transmembrane region" description="Helical" evidence="12">
    <location>
        <begin position="162"/>
        <end position="181"/>
    </location>
</feature>
<feature type="transmembrane region" description="Helical" evidence="12">
    <location>
        <begin position="386"/>
        <end position="407"/>
    </location>
</feature>
<dbReference type="SUPFAM" id="SSF52343">
    <property type="entry name" value="Ferredoxin reductase-like, C-terminal NADP-linked domain"/>
    <property type="match status" value="1"/>
</dbReference>
<comment type="similarity">
    <text evidence="2">Belongs to the ferric reductase (FRE) family.</text>
</comment>